<evidence type="ECO:0000313" key="3">
    <source>
        <dbReference type="Proteomes" id="UP001164653"/>
    </source>
</evidence>
<dbReference type="InterPro" id="IPR029044">
    <property type="entry name" value="Nucleotide-diphossugar_trans"/>
</dbReference>
<gene>
    <name evidence="2" type="ORF">ON006_19720</name>
</gene>
<protein>
    <submittedName>
        <fullName evidence="2">Glycosyltransferase family 2 protein</fullName>
    </submittedName>
</protein>
<reference evidence="2" key="1">
    <citation type="submission" date="2022-11" db="EMBL/GenBank/DDBJ databases">
        <title>Dyadobacter pollutisoli sp. nov., isolated from plastic dumped soil.</title>
        <authorList>
            <person name="Kim J.M."/>
            <person name="Kim K.R."/>
            <person name="Lee J.K."/>
            <person name="Hao L."/>
            <person name="Jeon C.O."/>
        </authorList>
    </citation>
    <scope>NUCLEOTIDE SEQUENCE</scope>
    <source>
        <strain evidence="2">U1</strain>
    </source>
</reference>
<keyword evidence="3" id="KW-1185">Reference proteome</keyword>
<dbReference type="RefSeq" id="WP_244821091.1">
    <property type="nucleotide sequence ID" value="NZ_CP112998.1"/>
</dbReference>
<name>A0A9E8SMN7_9BACT</name>
<dbReference type="SUPFAM" id="SSF53448">
    <property type="entry name" value="Nucleotide-diphospho-sugar transferases"/>
    <property type="match status" value="1"/>
</dbReference>
<dbReference type="GO" id="GO:0016758">
    <property type="term" value="F:hexosyltransferase activity"/>
    <property type="evidence" value="ECO:0007669"/>
    <property type="project" value="UniProtKB-ARBA"/>
</dbReference>
<evidence type="ECO:0000313" key="2">
    <source>
        <dbReference type="EMBL" id="WAC09977.1"/>
    </source>
</evidence>
<sequence length="259" mass="29585">MNKQPILTIITITYNAERFLGRTLESVQKALQGVNDTSLLEYLIIDGNSKDNTLAIANQYQSFITRIVSEPDKGLYDAMNKGQALATGKYIWFLNAGDEIYDSHVLSTLLPLLETNADVYYSDAMFVKADGSEVGLRSLFTPHKLPDHLKWQDFALGMKVCHQAFIAKKDIAPKYDIDNLSADIEWEIICLKNAAQVTHLPILLCKYLLGGISVKSHRRSLLDRFRVLQKHFGLLPALYNHLLIFWRGFWFARKNGKYW</sequence>
<dbReference type="InterPro" id="IPR001173">
    <property type="entry name" value="Glyco_trans_2-like"/>
</dbReference>
<dbReference type="Pfam" id="PF00535">
    <property type="entry name" value="Glycos_transf_2"/>
    <property type="match status" value="1"/>
</dbReference>
<dbReference type="AlphaFoldDB" id="A0A9E8SMN7"/>
<feature type="domain" description="Glycosyltransferase 2-like" evidence="1">
    <location>
        <begin position="8"/>
        <end position="165"/>
    </location>
</feature>
<dbReference type="KEGG" id="dpf:ON006_19720"/>
<dbReference type="Proteomes" id="UP001164653">
    <property type="component" value="Chromosome"/>
</dbReference>
<dbReference type="CDD" id="cd06433">
    <property type="entry name" value="GT_2_WfgS_like"/>
    <property type="match status" value="1"/>
</dbReference>
<dbReference type="Gene3D" id="3.90.550.10">
    <property type="entry name" value="Spore Coat Polysaccharide Biosynthesis Protein SpsA, Chain A"/>
    <property type="match status" value="1"/>
</dbReference>
<dbReference type="EMBL" id="CP112998">
    <property type="protein sequence ID" value="WAC09977.1"/>
    <property type="molecule type" value="Genomic_DNA"/>
</dbReference>
<evidence type="ECO:0000259" key="1">
    <source>
        <dbReference type="Pfam" id="PF00535"/>
    </source>
</evidence>
<dbReference type="PANTHER" id="PTHR22916">
    <property type="entry name" value="GLYCOSYLTRANSFERASE"/>
    <property type="match status" value="1"/>
</dbReference>
<organism evidence="2 3">
    <name type="scientific">Dyadobacter pollutisoli</name>
    <dbReference type="NCBI Taxonomy" id="2910158"/>
    <lineage>
        <taxon>Bacteria</taxon>
        <taxon>Pseudomonadati</taxon>
        <taxon>Bacteroidota</taxon>
        <taxon>Cytophagia</taxon>
        <taxon>Cytophagales</taxon>
        <taxon>Spirosomataceae</taxon>
        <taxon>Dyadobacter</taxon>
    </lineage>
</organism>
<accession>A0A9E8SMN7</accession>
<proteinExistence type="predicted"/>
<dbReference type="PANTHER" id="PTHR22916:SF3">
    <property type="entry name" value="UDP-GLCNAC:BETAGAL BETA-1,3-N-ACETYLGLUCOSAMINYLTRANSFERASE-LIKE PROTEIN 1"/>
    <property type="match status" value="1"/>
</dbReference>